<organism evidence="2">
    <name type="scientific">marine sediment metagenome</name>
    <dbReference type="NCBI Taxonomy" id="412755"/>
    <lineage>
        <taxon>unclassified sequences</taxon>
        <taxon>metagenomes</taxon>
        <taxon>ecological metagenomes</taxon>
    </lineage>
</organism>
<keyword evidence="1" id="KW-1133">Transmembrane helix</keyword>
<sequence>MSMLVWAQGIAVFISLSIFVGGVTLVVLGVARELAPETPGKGLALLVMGNTAMAMSGLVIAVVAKLIPHSVDPNQ</sequence>
<dbReference type="AlphaFoldDB" id="A0A0F9F6Y8"/>
<evidence type="ECO:0000313" key="2">
    <source>
        <dbReference type="EMBL" id="KKL46817.1"/>
    </source>
</evidence>
<protein>
    <submittedName>
        <fullName evidence="2">Uncharacterized protein</fullName>
    </submittedName>
</protein>
<accession>A0A0F9F6Y8</accession>
<gene>
    <name evidence="2" type="ORF">LCGC14_2341780</name>
</gene>
<reference evidence="2" key="1">
    <citation type="journal article" date="2015" name="Nature">
        <title>Complex archaea that bridge the gap between prokaryotes and eukaryotes.</title>
        <authorList>
            <person name="Spang A."/>
            <person name="Saw J.H."/>
            <person name="Jorgensen S.L."/>
            <person name="Zaremba-Niedzwiedzka K."/>
            <person name="Martijn J."/>
            <person name="Lind A.E."/>
            <person name="van Eijk R."/>
            <person name="Schleper C."/>
            <person name="Guy L."/>
            <person name="Ettema T.J."/>
        </authorList>
    </citation>
    <scope>NUCLEOTIDE SEQUENCE</scope>
</reference>
<dbReference type="EMBL" id="LAZR01033897">
    <property type="protein sequence ID" value="KKL46817.1"/>
    <property type="molecule type" value="Genomic_DNA"/>
</dbReference>
<keyword evidence="1" id="KW-0812">Transmembrane</keyword>
<name>A0A0F9F6Y8_9ZZZZ</name>
<comment type="caution">
    <text evidence="2">The sequence shown here is derived from an EMBL/GenBank/DDBJ whole genome shotgun (WGS) entry which is preliminary data.</text>
</comment>
<keyword evidence="1" id="KW-0472">Membrane</keyword>
<proteinExistence type="predicted"/>
<feature type="transmembrane region" description="Helical" evidence="1">
    <location>
        <begin position="6"/>
        <end position="31"/>
    </location>
</feature>
<feature type="transmembrane region" description="Helical" evidence="1">
    <location>
        <begin position="43"/>
        <end position="67"/>
    </location>
</feature>
<evidence type="ECO:0000256" key="1">
    <source>
        <dbReference type="SAM" id="Phobius"/>
    </source>
</evidence>